<organism evidence="5 6">
    <name type="scientific">Aetokthonos hydrillicola Thurmond2011</name>
    <dbReference type="NCBI Taxonomy" id="2712845"/>
    <lineage>
        <taxon>Bacteria</taxon>
        <taxon>Bacillati</taxon>
        <taxon>Cyanobacteriota</taxon>
        <taxon>Cyanophyceae</taxon>
        <taxon>Nostocales</taxon>
        <taxon>Hapalosiphonaceae</taxon>
        <taxon>Aetokthonos</taxon>
    </lineage>
</organism>
<dbReference type="GO" id="GO:0005975">
    <property type="term" value="P:carbohydrate metabolic process"/>
    <property type="evidence" value="ECO:0007669"/>
    <property type="project" value="InterPro"/>
</dbReference>
<dbReference type="GO" id="GO:0030001">
    <property type="term" value="P:metal ion transport"/>
    <property type="evidence" value="ECO:0007669"/>
    <property type="project" value="InterPro"/>
</dbReference>
<evidence type="ECO:0000256" key="3">
    <source>
        <dbReference type="SAM" id="MobiDB-lite"/>
    </source>
</evidence>
<sequence length="493" mass="55014">MLYKELPIFLQKLFGITTLLVVISLDGCNSGNQTDQSPTFTPKTPTINSTTTQPSTTPSSVAAVDHPLVVATDTIICNLVEKIAVDTVDFKCLSSSDSDRQNQPKPEDIQAVEQAKLILYSNENLARSLRNLIQTTVNSAPKVMVDDAVVHTQQSQLARINNTDVSIAENALNMVEVINKSLSEVQPSKASLYTANSQKVIDELNELNAGNDSEFATLSADQRQLVINNQLLAYLKPTPWPDINPKARLTKVPVIMYHDILPKKQVFFDVTQQEFEDHLRRLQSSGATPISVRELITHLRTGLPLPAKPVLLTFDDGYESAYQYVFPLLKKYNYPAAFAIYTSNIGKNTGREHVSWDQLREMALNPLVTIMAHSITHPNDLTVLPDDQLKTEILESKKILETQLSIPIHYFVYPAGHYDVRAKKLVQQGGYEAAMTMNDVKDRFAGESEDLLTINRIGQSRLPYAVTQAWGGAKVSSWVDAPRPRKLKHKNSY</sequence>
<evidence type="ECO:0000256" key="2">
    <source>
        <dbReference type="ARBA" id="ARBA00022729"/>
    </source>
</evidence>
<dbReference type="PANTHER" id="PTHR34216">
    <property type="match status" value="1"/>
</dbReference>
<feature type="compositionally biased region" description="Low complexity" evidence="3">
    <location>
        <begin position="39"/>
        <end position="60"/>
    </location>
</feature>
<reference evidence="6" key="1">
    <citation type="journal article" date="2021" name="Science">
        <title>Hunting the eagle killer: A cyanobacterial neurotoxin causes vacuolar myelinopathy.</title>
        <authorList>
            <person name="Breinlinger S."/>
            <person name="Phillips T.J."/>
            <person name="Haram B.N."/>
            <person name="Mares J."/>
            <person name="Martinez Yerena J.A."/>
            <person name="Hrouzek P."/>
            <person name="Sobotka R."/>
            <person name="Henderson W.M."/>
            <person name="Schmieder P."/>
            <person name="Williams S.M."/>
            <person name="Lauderdale J.D."/>
            <person name="Wilde H.D."/>
            <person name="Gerrin W."/>
            <person name="Kust A."/>
            <person name="Washington J.W."/>
            <person name="Wagner C."/>
            <person name="Geier B."/>
            <person name="Liebeke M."/>
            <person name="Enke H."/>
            <person name="Niedermeyer T.H.J."/>
            <person name="Wilde S.B."/>
        </authorList>
    </citation>
    <scope>NUCLEOTIDE SEQUENCE [LARGE SCALE GENOMIC DNA]</scope>
    <source>
        <strain evidence="6">Thurmond2011</strain>
    </source>
</reference>
<dbReference type="SUPFAM" id="SSF88713">
    <property type="entry name" value="Glycoside hydrolase/deacetylase"/>
    <property type="match status" value="1"/>
</dbReference>
<dbReference type="InterPro" id="IPR051398">
    <property type="entry name" value="Polysacch_Deacetylase"/>
</dbReference>
<comment type="subcellular location">
    <subcellularLocation>
        <location evidence="1">Secreted</location>
    </subcellularLocation>
</comment>
<proteinExistence type="predicted"/>
<name>A0AAP5MCI8_9CYAN</name>
<dbReference type="Gene3D" id="3.40.50.1980">
    <property type="entry name" value="Nitrogenase molybdenum iron protein domain"/>
    <property type="match status" value="1"/>
</dbReference>
<keyword evidence="2" id="KW-0732">Signal</keyword>
<protein>
    <submittedName>
        <fullName evidence="5">Polysaccharide deacetylase family protein</fullName>
    </submittedName>
</protein>
<dbReference type="CDD" id="cd10918">
    <property type="entry name" value="CE4_NodB_like_5s_6s"/>
    <property type="match status" value="1"/>
</dbReference>
<comment type="caution">
    <text evidence="5">The sequence shown here is derived from an EMBL/GenBank/DDBJ whole genome shotgun (WGS) entry which is preliminary data.</text>
</comment>
<evidence type="ECO:0000313" key="5">
    <source>
        <dbReference type="EMBL" id="MDR9900365.1"/>
    </source>
</evidence>
<evidence type="ECO:0000256" key="1">
    <source>
        <dbReference type="ARBA" id="ARBA00004613"/>
    </source>
</evidence>
<dbReference type="Pfam" id="PF01522">
    <property type="entry name" value="Polysacc_deac_1"/>
    <property type="match status" value="1"/>
</dbReference>
<dbReference type="InterPro" id="IPR011330">
    <property type="entry name" value="Glyco_hydro/deAcase_b/a-brl"/>
</dbReference>
<dbReference type="RefSeq" id="WP_243902380.1">
    <property type="nucleotide sequence ID" value="NZ_CAWQFN010000924.1"/>
</dbReference>
<dbReference type="PANTHER" id="PTHR34216:SF3">
    <property type="entry name" value="POLY-BETA-1,6-N-ACETYL-D-GLUCOSAMINE N-DEACETYLASE"/>
    <property type="match status" value="1"/>
</dbReference>
<gene>
    <name evidence="5" type="ORF">G7B40_038330</name>
</gene>
<accession>A0AAP5MCI8</accession>
<keyword evidence="6" id="KW-1185">Reference proteome</keyword>
<feature type="domain" description="NodB homology" evidence="4">
    <location>
        <begin position="308"/>
        <end position="493"/>
    </location>
</feature>
<dbReference type="EMBL" id="JAALHA020000033">
    <property type="protein sequence ID" value="MDR9900365.1"/>
    <property type="molecule type" value="Genomic_DNA"/>
</dbReference>
<dbReference type="GO" id="GO:0016810">
    <property type="term" value="F:hydrolase activity, acting on carbon-nitrogen (but not peptide) bonds"/>
    <property type="evidence" value="ECO:0007669"/>
    <property type="project" value="InterPro"/>
</dbReference>
<dbReference type="Proteomes" id="UP000667802">
    <property type="component" value="Unassembled WGS sequence"/>
</dbReference>
<evidence type="ECO:0000313" key="6">
    <source>
        <dbReference type="Proteomes" id="UP000667802"/>
    </source>
</evidence>
<dbReference type="PROSITE" id="PS51677">
    <property type="entry name" value="NODB"/>
    <property type="match status" value="1"/>
</dbReference>
<evidence type="ECO:0000259" key="4">
    <source>
        <dbReference type="PROSITE" id="PS51677"/>
    </source>
</evidence>
<dbReference type="InterPro" id="IPR002509">
    <property type="entry name" value="NODB_dom"/>
</dbReference>
<dbReference type="Pfam" id="PF01297">
    <property type="entry name" value="ZnuA"/>
    <property type="match status" value="1"/>
</dbReference>
<dbReference type="Gene3D" id="3.20.20.370">
    <property type="entry name" value="Glycoside hydrolase/deacetylase"/>
    <property type="match status" value="1"/>
</dbReference>
<feature type="region of interest" description="Disordered" evidence="3">
    <location>
        <begin position="32"/>
        <end position="60"/>
    </location>
</feature>
<dbReference type="GO" id="GO:0005576">
    <property type="term" value="C:extracellular region"/>
    <property type="evidence" value="ECO:0007669"/>
    <property type="project" value="UniProtKB-SubCell"/>
</dbReference>
<dbReference type="AlphaFoldDB" id="A0AAP5MCI8"/>
<dbReference type="InterPro" id="IPR006127">
    <property type="entry name" value="ZnuA-like"/>
</dbReference>
<dbReference type="SUPFAM" id="SSF53807">
    <property type="entry name" value="Helical backbone' metal receptor"/>
    <property type="match status" value="1"/>
</dbReference>
<dbReference type="GO" id="GO:0046872">
    <property type="term" value="F:metal ion binding"/>
    <property type="evidence" value="ECO:0007669"/>
    <property type="project" value="InterPro"/>
</dbReference>